<dbReference type="Proteomes" id="UP000256845">
    <property type="component" value="Unassembled WGS sequence"/>
</dbReference>
<sequence length="70" mass="8160">MGSMYYRMIDALAEAHLMACSQKKEDIASLLLSAIEIEWEKYGRRQNEKREGIDMLELAQTRQQKMDGVH</sequence>
<accession>A0A3D9HPD7</accession>
<evidence type="ECO:0000313" key="2">
    <source>
        <dbReference type="Proteomes" id="UP000256845"/>
    </source>
</evidence>
<name>A0A3D9HPD7_9PROT</name>
<comment type="caution">
    <text evidence="1">The sequence shown here is derived from an EMBL/GenBank/DDBJ whole genome shotgun (WGS) entry which is preliminary data.</text>
</comment>
<proteinExistence type="predicted"/>
<organism evidence="1 2">
    <name type="scientific">Aestuariispira insulae</name>
    <dbReference type="NCBI Taxonomy" id="1461337"/>
    <lineage>
        <taxon>Bacteria</taxon>
        <taxon>Pseudomonadati</taxon>
        <taxon>Pseudomonadota</taxon>
        <taxon>Alphaproteobacteria</taxon>
        <taxon>Rhodospirillales</taxon>
        <taxon>Kiloniellaceae</taxon>
        <taxon>Aestuariispira</taxon>
    </lineage>
</organism>
<gene>
    <name evidence="1" type="ORF">DFP90_10375</name>
</gene>
<keyword evidence="2" id="KW-1185">Reference proteome</keyword>
<evidence type="ECO:0000313" key="1">
    <source>
        <dbReference type="EMBL" id="RED51275.1"/>
    </source>
</evidence>
<reference evidence="1 2" key="1">
    <citation type="submission" date="2018-07" db="EMBL/GenBank/DDBJ databases">
        <title>Genomic Encyclopedia of Type Strains, Phase III (KMG-III): the genomes of soil and plant-associated and newly described type strains.</title>
        <authorList>
            <person name="Whitman W."/>
        </authorList>
    </citation>
    <scope>NUCLEOTIDE SEQUENCE [LARGE SCALE GENOMIC DNA]</scope>
    <source>
        <strain evidence="1 2">CECT 8488</strain>
    </source>
</reference>
<dbReference type="EMBL" id="QRDW01000003">
    <property type="protein sequence ID" value="RED51275.1"/>
    <property type="molecule type" value="Genomic_DNA"/>
</dbReference>
<dbReference type="AlphaFoldDB" id="A0A3D9HPD7"/>
<protein>
    <submittedName>
        <fullName evidence="1">Uncharacterized protein</fullName>
    </submittedName>
</protein>
<dbReference type="RefSeq" id="WP_115936179.1">
    <property type="nucleotide sequence ID" value="NZ_QRDW01000003.1"/>
</dbReference>